<dbReference type="SMART" id="SM00829">
    <property type="entry name" value="PKS_ER"/>
    <property type="match status" value="1"/>
</dbReference>
<sequence>MKALVFKRYGKPNQVALAEIPRPTPKPNEILVQVHAAGLNPIDNMIPKGTFKPILKFQLPATLGSDLAGVVVEVGSSVTRFKPGDAVFASIFDFGTGALAEFARVPEHAAALKPPNLDFVQAASIPMVGLTSWQALKERMRLKPHQKVFIPAGAGGIGTFAIQLATYLGARVGTTTSTGNVDLVRSLGADEVVDYKTQQFEDVLRDYDAVLGTVRGDALEKSLRILKPGSTIASLIGPPDAAFARARGMNFFMVFLFGLLSRKIIRHAGKIGAEYSFLFVHPDGSQLAEIGELLKAERIRPVIDKVFPFEQAKAALAYLEKGRAKGKVVVQMRSSANSG</sequence>
<dbReference type="Proteomes" id="UP000215703">
    <property type="component" value="Chromosome"/>
</dbReference>
<evidence type="ECO:0000313" key="5">
    <source>
        <dbReference type="Proteomes" id="UP000215703"/>
    </source>
</evidence>
<dbReference type="CDD" id="cd05289">
    <property type="entry name" value="MDR_like_2"/>
    <property type="match status" value="1"/>
</dbReference>
<protein>
    <submittedName>
        <fullName evidence="3">NADP-dependent oxidoreductase</fullName>
    </submittedName>
    <submittedName>
        <fullName evidence="4">NADPH:quinone reductase-like Zn-dependent oxidoreductase</fullName>
    </submittedName>
</protein>
<organism evidence="3 5">
    <name type="scientific">Bradyrhizobium ottawaense</name>
    <dbReference type="NCBI Taxonomy" id="931866"/>
    <lineage>
        <taxon>Bacteria</taxon>
        <taxon>Pseudomonadati</taxon>
        <taxon>Pseudomonadota</taxon>
        <taxon>Alphaproteobacteria</taxon>
        <taxon>Hyphomicrobiales</taxon>
        <taxon>Nitrobacteraceae</taxon>
        <taxon>Bradyrhizobium</taxon>
    </lineage>
</organism>
<evidence type="ECO:0000259" key="2">
    <source>
        <dbReference type="SMART" id="SM00829"/>
    </source>
</evidence>
<dbReference type="InterPro" id="IPR050700">
    <property type="entry name" value="YIM1/Zinc_Alcohol_DH_Fams"/>
</dbReference>
<dbReference type="AlphaFoldDB" id="A0A2U8P8D0"/>
<accession>A0A2U8P8D0</accession>
<dbReference type="PANTHER" id="PTHR11695:SF294">
    <property type="entry name" value="RETICULON-4-INTERACTING PROTEIN 1, MITOCHONDRIAL"/>
    <property type="match status" value="1"/>
</dbReference>
<evidence type="ECO:0000313" key="6">
    <source>
        <dbReference type="Proteomes" id="UP001565369"/>
    </source>
</evidence>
<dbReference type="SUPFAM" id="SSF50129">
    <property type="entry name" value="GroES-like"/>
    <property type="match status" value="1"/>
</dbReference>
<feature type="transmembrane region" description="Helical" evidence="1">
    <location>
        <begin position="148"/>
        <end position="170"/>
    </location>
</feature>
<dbReference type="SUPFAM" id="SSF51735">
    <property type="entry name" value="NAD(P)-binding Rossmann-fold domains"/>
    <property type="match status" value="1"/>
</dbReference>
<dbReference type="InterPro" id="IPR036291">
    <property type="entry name" value="NAD(P)-bd_dom_sf"/>
</dbReference>
<gene>
    <name evidence="4" type="ORF">ABIG07_001253</name>
    <name evidence="3" type="ORF">CIT37_18590</name>
</gene>
<dbReference type="KEGG" id="bot:CIT37_18590"/>
<dbReference type="PANTHER" id="PTHR11695">
    <property type="entry name" value="ALCOHOL DEHYDROGENASE RELATED"/>
    <property type="match status" value="1"/>
</dbReference>
<reference evidence="3 5" key="2">
    <citation type="journal article" date="2017" name="Syst. Appl. Microbiol.">
        <title>Soybeans inoculated with root zone soils of Canadian native legumes harbour diverse and novel Bradyrhizobium spp. that possess agricultural potential.</title>
        <authorList>
            <person name="Bromfield E.S.P."/>
            <person name="Cloutier S."/>
            <person name="Tambong J.T."/>
            <person name="Tran Thi T.V."/>
        </authorList>
    </citation>
    <scope>NUCLEOTIDE SEQUENCE [LARGE SCALE GENOMIC DNA]</scope>
    <source>
        <strain evidence="3 5">OO99</strain>
    </source>
</reference>
<dbReference type="InterPro" id="IPR013154">
    <property type="entry name" value="ADH-like_N"/>
</dbReference>
<dbReference type="Pfam" id="PF08240">
    <property type="entry name" value="ADH_N"/>
    <property type="match status" value="1"/>
</dbReference>
<proteinExistence type="predicted"/>
<dbReference type="EMBL" id="JBGBZJ010000003">
    <property type="protein sequence ID" value="MEY9452305.1"/>
    <property type="molecule type" value="Genomic_DNA"/>
</dbReference>
<feature type="transmembrane region" description="Helical" evidence="1">
    <location>
        <begin position="242"/>
        <end position="260"/>
    </location>
</feature>
<keyword evidence="1" id="KW-0472">Membrane</keyword>
<name>A0A2U8P8D0_9BRAD</name>
<dbReference type="Proteomes" id="UP001565369">
    <property type="component" value="Unassembled WGS sequence"/>
</dbReference>
<dbReference type="Pfam" id="PF13602">
    <property type="entry name" value="ADH_zinc_N_2"/>
    <property type="match status" value="1"/>
</dbReference>
<reference evidence="3 5" key="1">
    <citation type="journal article" date="2014" name="Int. J. Syst. Evol. Microbiol.">
        <title>Bradyrhizobium ottawaense sp. nov., a symbiotic nitrogen fixing bacterium from root nodules of soybeans in Canada.</title>
        <authorList>
            <person name="Yu X."/>
            <person name="Cloutier S."/>
            <person name="Tambong J.T."/>
            <person name="Bromfield E.S."/>
        </authorList>
    </citation>
    <scope>NUCLEOTIDE SEQUENCE [LARGE SCALE GENOMIC DNA]</scope>
    <source>
        <strain evidence="3 5">OO99</strain>
    </source>
</reference>
<dbReference type="EMBL" id="CP029425">
    <property type="protein sequence ID" value="AWL93937.1"/>
    <property type="molecule type" value="Genomic_DNA"/>
</dbReference>
<dbReference type="OrthoDB" id="9785812at2"/>
<dbReference type="Gene3D" id="3.90.180.10">
    <property type="entry name" value="Medium-chain alcohol dehydrogenases, catalytic domain"/>
    <property type="match status" value="1"/>
</dbReference>
<dbReference type="Gene3D" id="3.40.50.720">
    <property type="entry name" value="NAD(P)-binding Rossmann-like Domain"/>
    <property type="match status" value="1"/>
</dbReference>
<dbReference type="InterPro" id="IPR011032">
    <property type="entry name" value="GroES-like_sf"/>
</dbReference>
<evidence type="ECO:0000256" key="1">
    <source>
        <dbReference type="SAM" id="Phobius"/>
    </source>
</evidence>
<dbReference type="InterPro" id="IPR020843">
    <property type="entry name" value="ER"/>
</dbReference>
<evidence type="ECO:0000313" key="4">
    <source>
        <dbReference type="EMBL" id="MEY9452305.1"/>
    </source>
</evidence>
<reference evidence="3" key="3">
    <citation type="journal article" date="2018" name="Microbiol. Resour. Announc.">
        <title>Complete Genome Sequence of Bradyrhizobium ottawaense OO99(T), an Efficient Nitrogen-Fixing Symbiont of Soybean.</title>
        <authorList>
            <person name="Nguyen H.D.T."/>
            <person name="Cloutier S."/>
            <person name="Bromfield E.S.P."/>
        </authorList>
    </citation>
    <scope>NUCLEOTIDE SEQUENCE</scope>
    <source>
        <strain evidence="3">OO99</strain>
    </source>
</reference>
<dbReference type="GO" id="GO:0016491">
    <property type="term" value="F:oxidoreductase activity"/>
    <property type="evidence" value="ECO:0007669"/>
    <property type="project" value="InterPro"/>
</dbReference>
<dbReference type="GeneID" id="92964631"/>
<keyword evidence="1" id="KW-0812">Transmembrane</keyword>
<reference evidence="4 6" key="4">
    <citation type="submission" date="2024-07" db="EMBL/GenBank/DDBJ databases">
        <title>Genomic Encyclopedia of Type Strains, Phase V (KMG-V): Genome sequencing to study the core and pangenomes of soil and plant-associated prokaryotes.</title>
        <authorList>
            <person name="Whitman W."/>
        </authorList>
    </citation>
    <scope>NUCLEOTIDE SEQUENCE [LARGE SCALE GENOMIC DNA]</scope>
    <source>
        <strain evidence="4 6">USDA 152</strain>
    </source>
</reference>
<dbReference type="RefSeq" id="WP_028140452.1">
    <property type="nucleotide sequence ID" value="NZ_AP021854.1"/>
</dbReference>
<keyword evidence="6" id="KW-1185">Reference proteome</keyword>
<accession>A0A5H2YQL5</accession>
<feature type="domain" description="Enoyl reductase (ER)" evidence="2">
    <location>
        <begin position="10"/>
        <end position="330"/>
    </location>
</feature>
<keyword evidence="1" id="KW-1133">Transmembrane helix</keyword>
<evidence type="ECO:0000313" key="3">
    <source>
        <dbReference type="EMBL" id="AWL93937.1"/>
    </source>
</evidence>